<dbReference type="PANTHER" id="PTHR10416:SF0">
    <property type="entry name" value="DNA POLYMERASE DELTA SUBUNIT 2"/>
    <property type="match status" value="1"/>
</dbReference>
<protein>
    <recommendedName>
        <fullName evidence="3">DNA polymerase alpha/delta/epsilon subunit B domain-containing protein</fullName>
    </recommendedName>
</protein>
<comment type="similarity">
    <text evidence="1">Belongs to the DNA polymerase delta/II small subunit family.</text>
</comment>
<dbReference type="GO" id="GO:0003677">
    <property type="term" value="F:DNA binding"/>
    <property type="evidence" value="ECO:0007669"/>
    <property type="project" value="InterPro"/>
</dbReference>
<name>A0A016U1T3_9BILA</name>
<evidence type="ECO:0000259" key="3">
    <source>
        <dbReference type="Pfam" id="PF04042"/>
    </source>
</evidence>
<dbReference type="PANTHER" id="PTHR10416">
    <property type="entry name" value="DNA POLYMERASE DELTA SUBUNIT 2"/>
    <property type="match status" value="1"/>
</dbReference>
<evidence type="ECO:0000256" key="2">
    <source>
        <dbReference type="ARBA" id="ARBA00022705"/>
    </source>
</evidence>
<gene>
    <name evidence="4" type="primary">Acey_s0062.g3321</name>
    <name evidence="4" type="synonym">Acey-F12F6.7</name>
    <name evidence="4" type="ORF">Y032_0062g3321</name>
</gene>
<evidence type="ECO:0000256" key="1">
    <source>
        <dbReference type="ARBA" id="ARBA00006035"/>
    </source>
</evidence>
<dbReference type="OrthoDB" id="3763at2759"/>
<dbReference type="Gene3D" id="3.60.21.50">
    <property type="match status" value="1"/>
</dbReference>
<dbReference type="EMBL" id="JARK01001398">
    <property type="protein sequence ID" value="EYC09045.1"/>
    <property type="molecule type" value="Genomic_DNA"/>
</dbReference>
<dbReference type="InterPro" id="IPR007185">
    <property type="entry name" value="DNA_pol_a/d/e_bsu"/>
</dbReference>
<dbReference type="GO" id="GO:0006271">
    <property type="term" value="P:DNA strand elongation involved in DNA replication"/>
    <property type="evidence" value="ECO:0007669"/>
    <property type="project" value="TreeGrafter"/>
</dbReference>
<proteinExistence type="inferred from homology"/>
<dbReference type="GO" id="GO:0043625">
    <property type="term" value="C:delta DNA polymerase complex"/>
    <property type="evidence" value="ECO:0007669"/>
    <property type="project" value="TreeGrafter"/>
</dbReference>
<accession>A0A016U1T3</accession>
<organism evidence="4 5">
    <name type="scientific">Ancylostoma ceylanicum</name>
    <dbReference type="NCBI Taxonomy" id="53326"/>
    <lineage>
        <taxon>Eukaryota</taxon>
        <taxon>Metazoa</taxon>
        <taxon>Ecdysozoa</taxon>
        <taxon>Nematoda</taxon>
        <taxon>Chromadorea</taxon>
        <taxon>Rhabditida</taxon>
        <taxon>Rhabditina</taxon>
        <taxon>Rhabditomorpha</taxon>
        <taxon>Strongyloidea</taxon>
        <taxon>Ancylostomatidae</taxon>
        <taxon>Ancylostomatinae</taxon>
        <taxon>Ancylostoma</taxon>
    </lineage>
</organism>
<comment type="caution">
    <text evidence="4">The sequence shown here is derived from an EMBL/GenBank/DDBJ whole genome shotgun (WGS) entry which is preliminary data.</text>
</comment>
<dbReference type="InterPro" id="IPR024826">
    <property type="entry name" value="DNA_pol_delta/II_ssu"/>
</dbReference>
<keyword evidence="5" id="KW-1185">Reference proteome</keyword>
<dbReference type="Proteomes" id="UP000024635">
    <property type="component" value="Unassembled WGS sequence"/>
</dbReference>
<feature type="domain" description="DNA polymerase alpha/delta/epsilon subunit B" evidence="3">
    <location>
        <begin position="47"/>
        <end position="266"/>
    </location>
</feature>
<dbReference type="STRING" id="53326.A0A016U1T3"/>
<dbReference type="Pfam" id="PF04042">
    <property type="entry name" value="DNA_pol_E_B"/>
    <property type="match status" value="1"/>
</dbReference>
<sequence>MDEVATGCTVGLYGSQVKSDVFNVERIIWPSPCPQRPWPTAETGGVVAFISGLELTGDAVNDTVVTTAFELMSRWLNGEISDQVDQKSLSSRVERLVVLGECIAVGQAHEFASAVHYLNLDYKEASSNVDTIAVLDTLLSRISNRVKVDLMPGIGDPCTQQMPQQPIHRACLPRASASGAALSLLTNPCEFTLGEVDFLATSGQNVSDLRRLSALNSSCEVMKHILRWQHSAPTCPDTVDGFPFDTRDPLVIDGEFPHVMVTGNQPLPESQWYEESNGERCLMISVPRFSKTQLLVLLDLDTMEVMYEHFSIE</sequence>
<dbReference type="AlphaFoldDB" id="A0A016U1T3"/>
<evidence type="ECO:0000313" key="5">
    <source>
        <dbReference type="Proteomes" id="UP000024635"/>
    </source>
</evidence>
<reference evidence="5" key="1">
    <citation type="journal article" date="2015" name="Nat. Genet.">
        <title>The genome and transcriptome of the zoonotic hookworm Ancylostoma ceylanicum identify infection-specific gene families.</title>
        <authorList>
            <person name="Schwarz E.M."/>
            <person name="Hu Y."/>
            <person name="Antoshechkin I."/>
            <person name="Miller M.M."/>
            <person name="Sternberg P.W."/>
            <person name="Aroian R.V."/>
        </authorList>
    </citation>
    <scope>NUCLEOTIDE SEQUENCE</scope>
    <source>
        <strain evidence="5">HY135</strain>
    </source>
</reference>
<keyword evidence="2" id="KW-0235">DNA replication</keyword>
<evidence type="ECO:0000313" key="4">
    <source>
        <dbReference type="EMBL" id="EYC09045.1"/>
    </source>
</evidence>